<feature type="chain" id="PRO_5007106349" description="Secreted protein" evidence="1">
    <location>
        <begin position="27"/>
        <end position="150"/>
    </location>
</feature>
<organism evidence="2 3">
    <name type="scientific">Streptomyces griseoruber</name>
    <dbReference type="NCBI Taxonomy" id="1943"/>
    <lineage>
        <taxon>Bacteria</taxon>
        <taxon>Bacillati</taxon>
        <taxon>Actinomycetota</taxon>
        <taxon>Actinomycetes</taxon>
        <taxon>Kitasatosporales</taxon>
        <taxon>Streptomycetaceae</taxon>
        <taxon>Streptomyces</taxon>
    </lineage>
</organism>
<name>A0A101SM19_9ACTN</name>
<feature type="signal peptide" evidence="1">
    <location>
        <begin position="1"/>
        <end position="26"/>
    </location>
</feature>
<comment type="caution">
    <text evidence="2">The sequence shown here is derived from an EMBL/GenBank/DDBJ whole genome shotgun (WGS) entry which is preliminary data.</text>
</comment>
<gene>
    <name evidence="2" type="ORF">AQJ64_37920</name>
</gene>
<evidence type="ECO:0000256" key="1">
    <source>
        <dbReference type="SAM" id="SignalP"/>
    </source>
</evidence>
<proteinExistence type="predicted"/>
<keyword evidence="1" id="KW-0732">Signal</keyword>
<dbReference type="STRING" id="1943.AQJ64_37920"/>
<evidence type="ECO:0000313" key="3">
    <source>
        <dbReference type="Proteomes" id="UP000052982"/>
    </source>
</evidence>
<dbReference type="RefSeq" id="WP_055633291.1">
    <property type="nucleotide sequence ID" value="NZ_JBIRRP010000019.1"/>
</dbReference>
<reference evidence="2 3" key="1">
    <citation type="submission" date="2015-10" db="EMBL/GenBank/DDBJ databases">
        <title>Draft genome sequence of Streptomyces griseoruber DSM 40281, type strain for the species Streptomyces griseoruber.</title>
        <authorList>
            <person name="Ruckert C."/>
            <person name="Winkler A."/>
            <person name="Kalinowski J."/>
            <person name="Kampfer P."/>
            <person name="Glaeser S."/>
        </authorList>
    </citation>
    <scope>NUCLEOTIDE SEQUENCE [LARGE SCALE GENOMIC DNA]</scope>
    <source>
        <strain evidence="2 3">DSM 40281</strain>
    </source>
</reference>
<dbReference type="OrthoDB" id="5149662at2"/>
<evidence type="ECO:0000313" key="2">
    <source>
        <dbReference type="EMBL" id="KUN76354.1"/>
    </source>
</evidence>
<accession>A0A101SM19</accession>
<evidence type="ECO:0008006" key="4">
    <source>
        <dbReference type="Google" id="ProtNLM"/>
    </source>
</evidence>
<keyword evidence="3" id="KW-1185">Reference proteome</keyword>
<sequence>MRHLTRTAVMLCAALGLTAAIGTASAAPGAPSAGARQVAVPVLVDCFWHPQVRPSAFVLACGDGNSRLTSLHWNHWGTRSARAGGVNVVNDCVPYCAAGHFHPYAVKVRLDHPKPWKKHPQVRHYSRMTLTYTGARPDHFPRVVTYPLWD</sequence>
<dbReference type="AlphaFoldDB" id="A0A101SM19"/>
<dbReference type="Proteomes" id="UP000052982">
    <property type="component" value="Unassembled WGS sequence"/>
</dbReference>
<protein>
    <recommendedName>
        <fullName evidence="4">Secreted protein</fullName>
    </recommendedName>
</protein>
<dbReference type="EMBL" id="LMWW01000066">
    <property type="protein sequence ID" value="KUN76354.1"/>
    <property type="molecule type" value="Genomic_DNA"/>
</dbReference>